<accession>A0AA35ZVS8</accession>
<dbReference type="EMBL" id="OX465084">
    <property type="protein sequence ID" value="CAI9299825.1"/>
    <property type="molecule type" value="Genomic_DNA"/>
</dbReference>
<gene>
    <name evidence="2" type="ORF">LSALG_LOCUS38511</name>
</gene>
<proteinExistence type="predicted"/>
<evidence type="ECO:0000256" key="1">
    <source>
        <dbReference type="SAM" id="MobiDB-lite"/>
    </source>
</evidence>
<evidence type="ECO:0000313" key="2">
    <source>
        <dbReference type="EMBL" id="CAI9299825.1"/>
    </source>
</evidence>
<dbReference type="AlphaFoldDB" id="A0AA35ZVS8"/>
<evidence type="ECO:0000313" key="3">
    <source>
        <dbReference type="Proteomes" id="UP001177003"/>
    </source>
</evidence>
<protein>
    <submittedName>
        <fullName evidence="2">Uncharacterized protein</fullName>
    </submittedName>
</protein>
<keyword evidence="3" id="KW-1185">Reference proteome</keyword>
<reference evidence="2" key="1">
    <citation type="submission" date="2023-04" db="EMBL/GenBank/DDBJ databases">
        <authorList>
            <person name="Vijverberg K."/>
            <person name="Xiong W."/>
            <person name="Schranz E."/>
        </authorList>
    </citation>
    <scope>NUCLEOTIDE SEQUENCE</scope>
</reference>
<dbReference type="Proteomes" id="UP001177003">
    <property type="component" value="Chromosome 8"/>
</dbReference>
<name>A0AA35ZVS8_LACSI</name>
<feature type="region of interest" description="Disordered" evidence="1">
    <location>
        <begin position="28"/>
        <end position="68"/>
    </location>
</feature>
<sequence length="177" mass="19922">MPPVDKPMFIALPRDRYFPDYASIYQPIPPAEHASMQSDEFKPGEDPKEDPEEEMVEELEEDPEKDMDEDEVIMITDSESSASIPPTPTHSFLGFSLRRTRKTVRISVSKSTTIKYNLSSYLTKKAMDPSVLESNQGNLRTDETRAARTFEEGQASGVATPSDIDINNLSFLLDQNT</sequence>
<organism evidence="2 3">
    <name type="scientific">Lactuca saligna</name>
    <name type="common">Willowleaf lettuce</name>
    <dbReference type="NCBI Taxonomy" id="75948"/>
    <lineage>
        <taxon>Eukaryota</taxon>
        <taxon>Viridiplantae</taxon>
        <taxon>Streptophyta</taxon>
        <taxon>Embryophyta</taxon>
        <taxon>Tracheophyta</taxon>
        <taxon>Spermatophyta</taxon>
        <taxon>Magnoliopsida</taxon>
        <taxon>eudicotyledons</taxon>
        <taxon>Gunneridae</taxon>
        <taxon>Pentapetalae</taxon>
        <taxon>asterids</taxon>
        <taxon>campanulids</taxon>
        <taxon>Asterales</taxon>
        <taxon>Asteraceae</taxon>
        <taxon>Cichorioideae</taxon>
        <taxon>Cichorieae</taxon>
        <taxon>Lactucinae</taxon>
        <taxon>Lactuca</taxon>
    </lineage>
</organism>
<feature type="compositionally biased region" description="Acidic residues" evidence="1">
    <location>
        <begin position="47"/>
        <end position="68"/>
    </location>
</feature>